<dbReference type="SUPFAM" id="SSF141371">
    <property type="entry name" value="PilZ domain-like"/>
    <property type="match status" value="1"/>
</dbReference>
<name>A0A1M5QL52_9BRAD</name>
<sequence>MNNRIGERHEVLQAGTISFRGSAFDCTIHNISIGGANLEVGNGLKIPDSFRLLIDPEFGNRHCHVVWRKERRIGVAFD</sequence>
<evidence type="ECO:0000313" key="2">
    <source>
        <dbReference type="EMBL" id="SHH14842.1"/>
    </source>
</evidence>
<feature type="domain" description="PilZ" evidence="1">
    <location>
        <begin position="7"/>
        <end position="77"/>
    </location>
</feature>
<organism evidence="2 3">
    <name type="scientific">Bradyrhizobium erythrophlei</name>
    <dbReference type="NCBI Taxonomy" id="1437360"/>
    <lineage>
        <taxon>Bacteria</taxon>
        <taxon>Pseudomonadati</taxon>
        <taxon>Pseudomonadota</taxon>
        <taxon>Alphaproteobacteria</taxon>
        <taxon>Hyphomicrobiales</taxon>
        <taxon>Nitrobacteraceae</taxon>
        <taxon>Bradyrhizobium</taxon>
    </lineage>
</organism>
<proteinExistence type="predicted"/>
<dbReference type="Gene3D" id="2.40.10.220">
    <property type="entry name" value="predicted glycosyltransferase like domains"/>
    <property type="match status" value="1"/>
</dbReference>
<dbReference type="InterPro" id="IPR009875">
    <property type="entry name" value="PilZ_domain"/>
</dbReference>
<evidence type="ECO:0000313" key="3">
    <source>
        <dbReference type="Proteomes" id="UP000190675"/>
    </source>
</evidence>
<dbReference type="OrthoDB" id="7188320at2"/>
<protein>
    <submittedName>
        <fullName evidence="2">PilZ domain-containing protein</fullName>
    </submittedName>
</protein>
<dbReference type="AlphaFoldDB" id="A0A1M5QL52"/>
<evidence type="ECO:0000259" key="1">
    <source>
        <dbReference type="Pfam" id="PF07238"/>
    </source>
</evidence>
<accession>A0A1M5QL52</accession>
<dbReference type="GO" id="GO:0035438">
    <property type="term" value="F:cyclic-di-GMP binding"/>
    <property type="evidence" value="ECO:0007669"/>
    <property type="project" value="InterPro"/>
</dbReference>
<reference evidence="2 3" key="1">
    <citation type="submission" date="2016-11" db="EMBL/GenBank/DDBJ databases">
        <authorList>
            <person name="Jaros S."/>
            <person name="Januszkiewicz K."/>
            <person name="Wedrychowicz H."/>
        </authorList>
    </citation>
    <scope>NUCLEOTIDE SEQUENCE [LARGE SCALE GENOMIC DNA]</scope>
    <source>
        <strain evidence="2 3">GAS242</strain>
    </source>
</reference>
<dbReference type="EMBL" id="LT670818">
    <property type="protein sequence ID" value="SHH14842.1"/>
    <property type="molecule type" value="Genomic_DNA"/>
</dbReference>
<dbReference type="Proteomes" id="UP000190675">
    <property type="component" value="Chromosome I"/>
</dbReference>
<dbReference type="RefSeq" id="WP_079569036.1">
    <property type="nucleotide sequence ID" value="NZ_LT670818.1"/>
</dbReference>
<dbReference type="Pfam" id="PF07238">
    <property type="entry name" value="PilZ"/>
    <property type="match status" value="1"/>
</dbReference>
<gene>
    <name evidence="2" type="ORF">SAMN05444169_6013</name>
</gene>